<protein>
    <recommendedName>
        <fullName evidence="3">Phage gp6-like head-tail connector protein</fullName>
    </recommendedName>
</protein>
<evidence type="ECO:0000313" key="2">
    <source>
        <dbReference type="Proteomes" id="UP000195880"/>
    </source>
</evidence>
<dbReference type="Proteomes" id="UP000195880">
    <property type="component" value="Chromosome"/>
</dbReference>
<gene>
    <name evidence="1" type="ORF">SMD44_07376</name>
</gene>
<dbReference type="AlphaFoldDB" id="A0A1Z1WN62"/>
<keyword evidence="2" id="KW-1185">Reference proteome</keyword>
<evidence type="ECO:0008006" key="3">
    <source>
        <dbReference type="Google" id="ProtNLM"/>
    </source>
</evidence>
<reference evidence="1 2" key="1">
    <citation type="submission" date="2017-05" db="EMBL/GenBank/DDBJ databases">
        <title>Streptomyces alboflavus Genome sequencing and assembly.</title>
        <authorList>
            <person name="Wang Y."/>
            <person name="Du B."/>
            <person name="Ding Y."/>
            <person name="Liu H."/>
            <person name="Hou Q."/>
            <person name="Liu K."/>
            <person name="Wang C."/>
            <person name="Yao L."/>
        </authorList>
    </citation>
    <scope>NUCLEOTIDE SEQUENCE [LARGE SCALE GENOMIC DNA]</scope>
    <source>
        <strain evidence="1 2">MDJK44</strain>
    </source>
</reference>
<dbReference type="KEGG" id="salf:SMD44_07376"/>
<sequence length="192" mass="20756">MVILSLATPDDVAARMGRPLTPEETPRVTAFLQDVTGLAEDFCGRDLVRRDHQALTLVPQHETALRIPSRHTAYLTVLAVHQDGRALTDWTLRGRLLVRDAGWGGQLVTVTASWGYPTPPASLTAVVCAEVIRWLAVAPGVEREKVGEVEVEFSGASSAQSLGPAARAGLKPYRRPGLGTLTLRRAEPSCTR</sequence>
<name>A0A1Z1WN62_9ACTN</name>
<evidence type="ECO:0000313" key="1">
    <source>
        <dbReference type="EMBL" id="ARX87894.1"/>
    </source>
</evidence>
<organism evidence="1 2">
    <name type="scientific">Streptomyces alboflavus</name>
    <dbReference type="NCBI Taxonomy" id="67267"/>
    <lineage>
        <taxon>Bacteria</taxon>
        <taxon>Bacillati</taxon>
        <taxon>Actinomycetota</taxon>
        <taxon>Actinomycetes</taxon>
        <taxon>Kitasatosporales</taxon>
        <taxon>Streptomycetaceae</taxon>
        <taxon>Streptomyces</taxon>
    </lineage>
</organism>
<dbReference type="EMBL" id="CP021748">
    <property type="protein sequence ID" value="ARX87894.1"/>
    <property type="molecule type" value="Genomic_DNA"/>
</dbReference>
<accession>A0A1Z1WN62</accession>
<proteinExistence type="predicted"/>